<keyword evidence="1" id="KW-0812">Transmembrane</keyword>
<gene>
    <name evidence="2" type="ORF">GCM10011572_16300</name>
</gene>
<dbReference type="Gene3D" id="2.40.50.100">
    <property type="match status" value="1"/>
</dbReference>
<dbReference type="Gene3D" id="1.10.287.470">
    <property type="entry name" value="Helix hairpin bin"/>
    <property type="match status" value="1"/>
</dbReference>
<protein>
    <submittedName>
        <fullName evidence="2">RND transporter</fullName>
    </submittedName>
</protein>
<reference evidence="3" key="1">
    <citation type="journal article" date="2019" name="Int. J. Syst. Evol. Microbiol.">
        <title>The Global Catalogue of Microorganisms (GCM) 10K type strain sequencing project: providing services to taxonomists for standard genome sequencing and annotation.</title>
        <authorList>
            <consortium name="The Broad Institute Genomics Platform"/>
            <consortium name="The Broad Institute Genome Sequencing Center for Infectious Disease"/>
            <person name="Wu L."/>
            <person name="Ma J."/>
        </authorList>
    </citation>
    <scope>NUCLEOTIDE SEQUENCE [LARGE SCALE GENOMIC DNA]</scope>
    <source>
        <strain evidence="3">CGMCC 1.15931</strain>
    </source>
</reference>
<dbReference type="EMBL" id="BMKG01000005">
    <property type="protein sequence ID" value="GGB95077.1"/>
    <property type="molecule type" value="Genomic_DNA"/>
</dbReference>
<accession>A0ABQ1KHX9</accession>
<dbReference type="PANTHER" id="PTHR30469">
    <property type="entry name" value="MULTIDRUG RESISTANCE PROTEIN MDTA"/>
    <property type="match status" value="1"/>
</dbReference>
<sequence>MNAPREAIDITGAGMDVRRPQARRPWRRWAAVAGICATLAAAGWALAPRGVRVPADSVRIATVERGVFTDDVVVRANAEALNQVLLDAVEGGRVEEVYVRDGAHVQKGDLLFRLSNPQRRMELLQRESEQAQQLSNLANLQVTFQVARNEHTDRIADLQFDVTQAEKLYRRNRELSAKGFISNVALEESADKLEQARRKLQTEQKGGDREFAVRQQAMNTMMAATRRLESGMALAHATLDGLAMRAPASGRLSDFALQVGEAVRVDQRVGRIDDAQFKLVAHIDEYYLNRVAPGRRGVATLDGSDHAVEVSRVYRQVKDRRFSAELLFARQPAGLQPGMSVDVRLTLGEPKPALVLPNGPYLNDSGGAWVYALSGDGTDASRRPVRTGRRNAGQVEVLGGLAAGERVLISAYAPYGQAERLRLQR</sequence>
<feature type="transmembrane region" description="Helical" evidence="1">
    <location>
        <begin position="29"/>
        <end position="47"/>
    </location>
</feature>
<dbReference type="PANTHER" id="PTHR30469:SF15">
    <property type="entry name" value="HLYD FAMILY OF SECRETION PROTEINS"/>
    <property type="match status" value="1"/>
</dbReference>
<dbReference type="RefSeq" id="WP_229417690.1">
    <property type="nucleotide sequence ID" value="NZ_BMKG01000005.1"/>
</dbReference>
<dbReference type="SUPFAM" id="SSF111369">
    <property type="entry name" value="HlyD-like secretion proteins"/>
    <property type="match status" value="1"/>
</dbReference>
<proteinExistence type="predicted"/>
<organism evidence="2 3">
    <name type="scientific">Pseudoduganella buxea</name>
    <dbReference type="NCBI Taxonomy" id="1949069"/>
    <lineage>
        <taxon>Bacteria</taxon>
        <taxon>Pseudomonadati</taxon>
        <taxon>Pseudomonadota</taxon>
        <taxon>Betaproteobacteria</taxon>
        <taxon>Burkholderiales</taxon>
        <taxon>Oxalobacteraceae</taxon>
        <taxon>Telluria group</taxon>
        <taxon>Pseudoduganella</taxon>
    </lineage>
</organism>
<dbReference type="Proteomes" id="UP000622638">
    <property type="component" value="Unassembled WGS sequence"/>
</dbReference>
<keyword evidence="3" id="KW-1185">Reference proteome</keyword>
<comment type="caution">
    <text evidence="2">The sequence shown here is derived from an EMBL/GenBank/DDBJ whole genome shotgun (WGS) entry which is preliminary data.</text>
</comment>
<evidence type="ECO:0000256" key="1">
    <source>
        <dbReference type="SAM" id="Phobius"/>
    </source>
</evidence>
<evidence type="ECO:0000313" key="2">
    <source>
        <dbReference type="EMBL" id="GGB95077.1"/>
    </source>
</evidence>
<evidence type="ECO:0000313" key="3">
    <source>
        <dbReference type="Proteomes" id="UP000622638"/>
    </source>
</evidence>
<keyword evidence="1" id="KW-0472">Membrane</keyword>
<dbReference type="Gene3D" id="2.40.420.20">
    <property type="match status" value="1"/>
</dbReference>
<keyword evidence="1" id="KW-1133">Transmembrane helix</keyword>
<name>A0ABQ1KHX9_9BURK</name>